<evidence type="ECO:0000259" key="1">
    <source>
        <dbReference type="PROSITE" id="PS50878"/>
    </source>
</evidence>
<feature type="domain" description="Reverse transcriptase" evidence="1">
    <location>
        <begin position="344"/>
        <end position="618"/>
    </location>
</feature>
<dbReference type="PANTHER" id="PTHR33116:SF86">
    <property type="entry name" value="REVERSE TRANSCRIPTASE DOMAIN-CONTAINING PROTEIN"/>
    <property type="match status" value="1"/>
</dbReference>
<dbReference type="GeneID" id="113699854"/>
<dbReference type="RefSeq" id="XP_071914090.1">
    <property type="nucleotide sequence ID" value="XM_072057989.1"/>
</dbReference>
<dbReference type="PANTHER" id="PTHR33116">
    <property type="entry name" value="REVERSE TRANSCRIPTASE ZINC-BINDING DOMAIN-CONTAINING PROTEIN-RELATED-RELATED"/>
    <property type="match status" value="1"/>
</dbReference>
<dbReference type="PROSITE" id="PS50878">
    <property type="entry name" value="RT_POL"/>
    <property type="match status" value="1"/>
</dbReference>
<dbReference type="InterPro" id="IPR043502">
    <property type="entry name" value="DNA/RNA_pol_sf"/>
</dbReference>
<dbReference type="SUPFAM" id="SSF56672">
    <property type="entry name" value="DNA/RNA polymerases"/>
    <property type="match status" value="1"/>
</dbReference>
<name>A0ABM4V3H0_COFAR</name>
<dbReference type="CDD" id="cd01650">
    <property type="entry name" value="RT_nLTR_like"/>
    <property type="match status" value="1"/>
</dbReference>
<protein>
    <recommendedName>
        <fullName evidence="1">Reverse transcriptase domain-containing protein</fullName>
    </recommendedName>
</protein>
<gene>
    <name evidence="3" type="primary">LOC113699854</name>
</gene>
<evidence type="ECO:0000313" key="3">
    <source>
        <dbReference type="RefSeq" id="XP_071914090.1"/>
    </source>
</evidence>
<dbReference type="Proteomes" id="UP001652660">
    <property type="component" value="Chromosome 7c"/>
</dbReference>
<dbReference type="Pfam" id="PF00078">
    <property type="entry name" value="RVT_1"/>
    <property type="match status" value="1"/>
</dbReference>
<dbReference type="SUPFAM" id="SSF56219">
    <property type="entry name" value="DNase I-like"/>
    <property type="match status" value="1"/>
</dbReference>
<dbReference type="InterPro" id="IPR036691">
    <property type="entry name" value="Endo/exonu/phosph_ase_sf"/>
</dbReference>
<accession>A0ABM4V3H0</accession>
<proteinExistence type="predicted"/>
<sequence length="1241" mass="144002">MRVQVWNCQGVGSPLTIPQVREVNNLFSPSMVFLSETKNRTIYMEKVKNILKFDEMVVVEAMNKAGGLALLWKEEVKVLQVLKTAFTIEAHVVDLENNSDWWFVGIYASCDNHIRKQQWKVIERRKSLWGERWILAGDFNDIISNEEKWGGICRQETSFQDFKQFINGNQLMDIGFTGHPWTWCNNYEDTGEIKQRLDRGLCSLSWSQVYENVVCRHIDSYASDHSILIIDTKPNSSRRRKRFYFDKRWLQRADIGDVIREAWQFQTNSRQKIENIQFQLSELKKSTGSTRNGFNGSLKRQLKDTYQEEEQYWQQKSRIQWLREGDKNTKYFHALVQGRRRRNRLNKLQRDNGTWTEGEEELCKEMEDYYRNLLNGNEGGDLTEVLDGIPHSIMDEMNENLLKPVLEDEITSVVFSMNPDKAPGIDGKFLTTFMVSHEYLHYLKNMRHGKEGFMAVKLDMSKAYDRVEWSFLEAMMHKMGFHNTWINWIMQCLSSVSFSFHINGEVKGYVIPKRGIRQGDPLSPYLFLICSEGLSNLLRKAKANRMLSGMNISRMGPNITHLFFADDSLIFCKANQDQAKELMRVLDVYGLASGQVINLEKSSVLFSKNVQPGLMLLICRTMGNMQRVCQGKYLGLPMVVSRTKQQLFGFVKSNIQQRVLQWKNKFLSMASKEILLKSVAQGMPTYTMSCFKVPSRLCKEISSLMSNFWWGDINGNNKIHWCSWRKITQEKDKGDLGFKDLEAFNIALLGKQVWRLISQPNLLVSQVMRAKYYSRTSIFRCKVPNNASSLWRSLLSARHVVEQGTRRRIGNGKNTHIWEDSWLPDTTNGRVTTCRATDGGLQKVANLICQKRWNRNLVFQTFNTKDADRILSIPISLAGREDSHFWLHGVDGNYSVNSGYKVLMASNETKQKTNQNDSTTSWEHQSKKIWKQLWSLKIKHKQKIFLWKCLNNALPVRDIIYGRIKAGDPICMRCGEERETIEHTFLNCVDAKMTWKLAPIQWEGILEQHGCFRKWWTSIIDARHRTQGWQHIALSVHILWQIWKGRNGAEFNGKKYRPWTAIQKALKEWLELGEVDRLETRMSTTETEALHLQYPQLCSQHGVLQFSIAITRNKHEPWVGIGICLIGGAQGTHTGWAMRETSSGSFLLDEALALKFAMCKVAGMQHRVVQFQVQNQQLLNLIQCKQARDIRLATVVEDIVQLRLLFHMCSFCLVQNDNYHLSSKLSSYALGITFDEELLFP</sequence>
<dbReference type="Pfam" id="PF13966">
    <property type="entry name" value="zf-RVT"/>
    <property type="match status" value="1"/>
</dbReference>
<organism evidence="2 3">
    <name type="scientific">Coffea arabica</name>
    <name type="common">Arabian coffee</name>
    <dbReference type="NCBI Taxonomy" id="13443"/>
    <lineage>
        <taxon>Eukaryota</taxon>
        <taxon>Viridiplantae</taxon>
        <taxon>Streptophyta</taxon>
        <taxon>Embryophyta</taxon>
        <taxon>Tracheophyta</taxon>
        <taxon>Spermatophyta</taxon>
        <taxon>Magnoliopsida</taxon>
        <taxon>eudicotyledons</taxon>
        <taxon>Gunneridae</taxon>
        <taxon>Pentapetalae</taxon>
        <taxon>asterids</taxon>
        <taxon>lamiids</taxon>
        <taxon>Gentianales</taxon>
        <taxon>Rubiaceae</taxon>
        <taxon>Ixoroideae</taxon>
        <taxon>Gardenieae complex</taxon>
        <taxon>Bertiereae - Coffeeae clade</taxon>
        <taxon>Coffeeae</taxon>
        <taxon>Coffea</taxon>
    </lineage>
</organism>
<dbReference type="Gene3D" id="3.60.10.10">
    <property type="entry name" value="Endonuclease/exonuclease/phosphatase"/>
    <property type="match status" value="1"/>
</dbReference>
<dbReference type="InterPro" id="IPR000477">
    <property type="entry name" value="RT_dom"/>
</dbReference>
<keyword evidence="2" id="KW-1185">Reference proteome</keyword>
<evidence type="ECO:0000313" key="2">
    <source>
        <dbReference type="Proteomes" id="UP001652660"/>
    </source>
</evidence>
<dbReference type="InterPro" id="IPR026960">
    <property type="entry name" value="RVT-Znf"/>
</dbReference>
<reference evidence="3" key="1">
    <citation type="submission" date="2025-08" db="UniProtKB">
        <authorList>
            <consortium name="RefSeq"/>
        </authorList>
    </citation>
    <scope>IDENTIFICATION</scope>
    <source>
        <tissue evidence="3">Leaves</tissue>
    </source>
</reference>